<sequence length="43" mass="4244">MAPRPAAGRHGDRPRAVAVHVVNNLALPLFVLLTGAAGAAGSA</sequence>
<keyword evidence="1" id="KW-0472">Membrane</keyword>
<dbReference type="Proteomes" id="UP000584931">
    <property type="component" value="Unassembled WGS sequence"/>
</dbReference>
<evidence type="ECO:0000313" key="3">
    <source>
        <dbReference type="Proteomes" id="UP000584931"/>
    </source>
</evidence>
<keyword evidence="1" id="KW-0812">Transmembrane</keyword>
<keyword evidence="1" id="KW-1133">Transmembrane helix</keyword>
<name>A0A7Z0BMV5_9ACTN</name>
<comment type="caution">
    <text evidence="2">The sequence shown here is derived from an EMBL/GenBank/DDBJ whole genome shotgun (WGS) entry which is preliminary data.</text>
</comment>
<dbReference type="RefSeq" id="WP_273474181.1">
    <property type="nucleotide sequence ID" value="NZ_JACCHL010000001.1"/>
</dbReference>
<organism evidence="2 3">
    <name type="scientific">Nocardiopsis sinuspersici</name>
    <dbReference type="NCBI Taxonomy" id="501010"/>
    <lineage>
        <taxon>Bacteria</taxon>
        <taxon>Bacillati</taxon>
        <taxon>Actinomycetota</taxon>
        <taxon>Actinomycetes</taxon>
        <taxon>Streptosporangiales</taxon>
        <taxon>Nocardiopsidaceae</taxon>
        <taxon>Nocardiopsis</taxon>
    </lineage>
</organism>
<dbReference type="EMBL" id="JACCHL010000001">
    <property type="protein sequence ID" value="NYH54947.1"/>
    <property type="molecule type" value="Genomic_DNA"/>
</dbReference>
<reference evidence="2 3" key="1">
    <citation type="submission" date="2020-07" db="EMBL/GenBank/DDBJ databases">
        <title>Sequencing the genomes of 1000 actinobacteria strains.</title>
        <authorList>
            <person name="Klenk H.-P."/>
        </authorList>
    </citation>
    <scope>NUCLEOTIDE SEQUENCE [LARGE SCALE GENOMIC DNA]</scope>
    <source>
        <strain evidence="2 3">DSM 45278</strain>
    </source>
</reference>
<evidence type="ECO:0000256" key="1">
    <source>
        <dbReference type="SAM" id="Phobius"/>
    </source>
</evidence>
<protein>
    <submittedName>
        <fullName evidence="2">Uncharacterized protein</fullName>
    </submittedName>
</protein>
<feature type="transmembrane region" description="Helical" evidence="1">
    <location>
        <begin position="21"/>
        <end position="40"/>
    </location>
</feature>
<gene>
    <name evidence="2" type="ORF">HNR06_004536</name>
</gene>
<proteinExistence type="predicted"/>
<evidence type="ECO:0000313" key="2">
    <source>
        <dbReference type="EMBL" id="NYH54947.1"/>
    </source>
</evidence>
<accession>A0A7Z0BMV5</accession>
<dbReference type="AlphaFoldDB" id="A0A7Z0BMV5"/>